<dbReference type="OrthoDB" id="4141047at2759"/>
<dbReference type="InterPro" id="IPR001810">
    <property type="entry name" value="F-box_dom"/>
</dbReference>
<accession>A0A0D2FKJ7</accession>
<dbReference type="SUPFAM" id="SSF81383">
    <property type="entry name" value="F-box domain"/>
    <property type="match status" value="1"/>
</dbReference>
<proteinExistence type="predicted"/>
<dbReference type="HOGENOM" id="CLU_056963_0_0_1"/>
<dbReference type="GeneID" id="27705048"/>
<feature type="domain" description="F-box" evidence="1">
    <location>
        <begin position="31"/>
        <end position="79"/>
    </location>
</feature>
<dbReference type="RefSeq" id="XP_016613886.1">
    <property type="nucleotide sequence ID" value="XM_016769827.1"/>
</dbReference>
<organism evidence="2 3">
    <name type="scientific">Cladophialophora bantiana (strain ATCC 10958 / CBS 173.52 / CDC B-1940 / NIH 8579)</name>
    <name type="common">Xylohypha bantiana</name>
    <dbReference type="NCBI Taxonomy" id="1442370"/>
    <lineage>
        <taxon>Eukaryota</taxon>
        <taxon>Fungi</taxon>
        <taxon>Dikarya</taxon>
        <taxon>Ascomycota</taxon>
        <taxon>Pezizomycotina</taxon>
        <taxon>Eurotiomycetes</taxon>
        <taxon>Chaetothyriomycetidae</taxon>
        <taxon>Chaetothyriales</taxon>
        <taxon>Herpotrichiellaceae</taxon>
        <taxon>Cladophialophora</taxon>
    </lineage>
</organism>
<dbReference type="CDD" id="cd09917">
    <property type="entry name" value="F-box_SF"/>
    <property type="match status" value="1"/>
</dbReference>
<keyword evidence="3" id="KW-1185">Reference proteome</keyword>
<dbReference type="InterPro" id="IPR036047">
    <property type="entry name" value="F-box-like_dom_sf"/>
</dbReference>
<dbReference type="VEuPathDB" id="FungiDB:Z519_12120"/>
<protein>
    <recommendedName>
        <fullName evidence="1">F-box domain-containing protein</fullName>
    </recommendedName>
</protein>
<dbReference type="PROSITE" id="PS50181">
    <property type="entry name" value="FBOX"/>
    <property type="match status" value="1"/>
</dbReference>
<evidence type="ECO:0000313" key="2">
    <source>
        <dbReference type="EMBL" id="KIW87217.1"/>
    </source>
</evidence>
<evidence type="ECO:0000313" key="3">
    <source>
        <dbReference type="Proteomes" id="UP000053789"/>
    </source>
</evidence>
<dbReference type="AlphaFoldDB" id="A0A0D2FKJ7"/>
<evidence type="ECO:0000259" key="1">
    <source>
        <dbReference type="PROSITE" id="PS50181"/>
    </source>
</evidence>
<gene>
    <name evidence="2" type="ORF">Z519_12120</name>
</gene>
<dbReference type="Proteomes" id="UP000053789">
    <property type="component" value="Unassembled WGS sequence"/>
</dbReference>
<dbReference type="EMBL" id="KN847005">
    <property type="protein sequence ID" value="KIW87217.1"/>
    <property type="molecule type" value="Genomic_DNA"/>
</dbReference>
<reference evidence="2" key="1">
    <citation type="submission" date="2015-01" db="EMBL/GenBank/DDBJ databases">
        <title>The Genome Sequence of Cladophialophora bantiana CBS 173.52.</title>
        <authorList>
            <consortium name="The Broad Institute Genomics Platform"/>
            <person name="Cuomo C."/>
            <person name="de Hoog S."/>
            <person name="Gorbushina A."/>
            <person name="Stielow B."/>
            <person name="Teixiera M."/>
            <person name="Abouelleil A."/>
            <person name="Chapman S.B."/>
            <person name="Priest M."/>
            <person name="Young S.K."/>
            <person name="Wortman J."/>
            <person name="Nusbaum C."/>
            <person name="Birren B."/>
        </authorList>
    </citation>
    <scope>NUCLEOTIDE SEQUENCE [LARGE SCALE GENOMIC DNA]</scope>
    <source>
        <strain evidence="2">CBS 173.52</strain>
    </source>
</reference>
<name>A0A0D2FKJ7_CLAB1</name>
<sequence>MSKLSPLFKGCLPSRERRQAHRSRPTSRNGVLTLTSLPPELLLCVADFLPPSSVASLGFASKYCRAVLDKRHDIRLEQDPEEKARFVQMLERDVPHMVACYSCKVLFDWRKKPKGVCPNHDNHPNLNRGSLWCYAHRPPFISRETVDAFLRGYEKGPKYGPQLAELVHECKGDGGWYPTKGQKIARRLDARVQLGKLLLHGVYTLRVTLPSLPMAFAPGYVDRSFRHILLPEIIKFNGIGCVHLRNSLPLLLIDAVHHLEGGVQRPICYDLINCGYCATDLRVRTAVGEDAFLTIAVEMWRSLGGRDPATRHPLEDAHFQPADTRHDPLDISEPPSRNLEDMFNGECGTLREGPPNRQTWLQVWMSVFGQDGADFWEDLVDDSDSAVTVQTRVQRRSRWQCAVQ</sequence>